<evidence type="ECO:0000313" key="7">
    <source>
        <dbReference type="Proteomes" id="UP000256310"/>
    </source>
</evidence>
<dbReference type="Proteomes" id="UP000256310">
    <property type="component" value="Unassembled WGS sequence"/>
</dbReference>
<dbReference type="Gene3D" id="3.30.70.270">
    <property type="match status" value="1"/>
</dbReference>
<keyword evidence="1" id="KW-0812">Transmembrane</keyword>
<evidence type="ECO:0000259" key="5">
    <source>
        <dbReference type="PROSITE" id="PS50887"/>
    </source>
</evidence>
<feature type="domain" description="PAS" evidence="2">
    <location>
        <begin position="224"/>
        <end position="270"/>
    </location>
</feature>
<dbReference type="SUPFAM" id="SSF141868">
    <property type="entry name" value="EAL domain-like"/>
    <property type="match status" value="1"/>
</dbReference>
<keyword evidence="1" id="KW-1133">Transmembrane helix</keyword>
<evidence type="ECO:0000256" key="1">
    <source>
        <dbReference type="SAM" id="Phobius"/>
    </source>
</evidence>
<evidence type="ECO:0000313" key="6">
    <source>
        <dbReference type="EMBL" id="RED16727.1"/>
    </source>
</evidence>
<dbReference type="Gene3D" id="3.20.20.450">
    <property type="entry name" value="EAL domain"/>
    <property type="match status" value="1"/>
</dbReference>
<dbReference type="PROSITE" id="PS50887">
    <property type="entry name" value="GGDEF"/>
    <property type="match status" value="1"/>
</dbReference>
<dbReference type="SMART" id="SM00267">
    <property type="entry name" value="GGDEF"/>
    <property type="match status" value="1"/>
</dbReference>
<dbReference type="InterPro" id="IPR000700">
    <property type="entry name" value="PAS-assoc_C"/>
</dbReference>
<dbReference type="InterPro" id="IPR029787">
    <property type="entry name" value="Nucleotide_cyclase"/>
</dbReference>
<dbReference type="PROSITE" id="PS50883">
    <property type="entry name" value="EAL"/>
    <property type="match status" value="1"/>
</dbReference>
<comment type="caution">
    <text evidence="6">The sequence shown here is derived from an EMBL/GenBank/DDBJ whole genome shotgun (WGS) entry which is preliminary data.</text>
</comment>
<evidence type="ECO:0000259" key="3">
    <source>
        <dbReference type="PROSITE" id="PS50113"/>
    </source>
</evidence>
<reference evidence="6 7" key="1">
    <citation type="submission" date="2018-07" db="EMBL/GenBank/DDBJ databases">
        <title>Genomic Encyclopedia of Type Strains, Phase IV (KMG-IV): sequencing the most valuable type-strain genomes for metagenomic binning, comparative biology and taxonomic classification.</title>
        <authorList>
            <person name="Goeker M."/>
        </authorList>
    </citation>
    <scope>NUCLEOTIDE SEQUENCE [LARGE SCALE GENOMIC DNA]</scope>
    <source>
        <strain evidence="6 7">DSM 26725</strain>
    </source>
</reference>
<feature type="domain" description="GGDEF" evidence="5">
    <location>
        <begin position="383"/>
        <end position="516"/>
    </location>
</feature>
<proteinExistence type="predicted"/>
<dbReference type="AlphaFoldDB" id="A0A3D9FGQ2"/>
<feature type="domain" description="EAL" evidence="4">
    <location>
        <begin position="525"/>
        <end position="776"/>
    </location>
</feature>
<feature type="transmembrane region" description="Helical" evidence="1">
    <location>
        <begin position="109"/>
        <end position="130"/>
    </location>
</feature>
<dbReference type="Pfam" id="PF00563">
    <property type="entry name" value="EAL"/>
    <property type="match status" value="1"/>
</dbReference>
<dbReference type="SMART" id="SM00091">
    <property type="entry name" value="PAS"/>
    <property type="match status" value="1"/>
</dbReference>
<name>A0A3D9FGQ2_9SPHN</name>
<dbReference type="PANTHER" id="PTHR44757">
    <property type="entry name" value="DIGUANYLATE CYCLASE DGCP"/>
    <property type="match status" value="1"/>
</dbReference>
<dbReference type="PANTHER" id="PTHR44757:SF2">
    <property type="entry name" value="BIOFILM ARCHITECTURE MAINTENANCE PROTEIN MBAA"/>
    <property type="match status" value="1"/>
</dbReference>
<dbReference type="InterPro" id="IPR043128">
    <property type="entry name" value="Rev_trsase/Diguanyl_cyclase"/>
</dbReference>
<protein>
    <submittedName>
        <fullName evidence="6">Diguanylate cyclase/phosphodiesterase with PAS/PAC sensor(S)</fullName>
    </submittedName>
</protein>
<feature type="domain" description="PAC" evidence="3">
    <location>
        <begin position="298"/>
        <end position="351"/>
    </location>
</feature>
<dbReference type="InterPro" id="IPR035965">
    <property type="entry name" value="PAS-like_dom_sf"/>
</dbReference>
<dbReference type="NCBIfam" id="TIGR00229">
    <property type="entry name" value="sensory_box"/>
    <property type="match status" value="1"/>
</dbReference>
<evidence type="ECO:0000259" key="2">
    <source>
        <dbReference type="PROSITE" id="PS50112"/>
    </source>
</evidence>
<dbReference type="NCBIfam" id="TIGR00254">
    <property type="entry name" value="GGDEF"/>
    <property type="match status" value="1"/>
</dbReference>
<feature type="transmembrane region" description="Helical" evidence="1">
    <location>
        <begin position="186"/>
        <end position="207"/>
    </location>
</feature>
<dbReference type="SUPFAM" id="SSF55785">
    <property type="entry name" value="PYP-like sensor domain (PAS domain)"/>
    <property type="match status" value="1"/>
</dbReference>
<sequence length="886" mass="96761">MGMDLRSQLTETDAGERAGWIAGLGLAEASTTFQAEDQVARVERTAAMWPMTIFAQLLTLTLALTAAWSLQAQNFGTDAPVYAAAVLGLNLIALLAIRSKRIRRLPPHHVIRAIVPVAGMMSIGIALLGWELIAFGSLPIVTLCIISLAVTFLIMLTALMPVQAAALAFVAAAIVTGTVQSGQYQVMVVGIVVFTAFWIATLINMRLDTTQSHVRERNESKARRANRLLEQFEANGNGWFWETDRSGRIVYVSPKLFEALGREAKDVIGKPFTSLIRFEGGAQDGERALGFHLSTRSSFNDVTVRADVQGEELWWAISGRPIVDQIGQFRGYAGSGTDLTEKRRSEAEANRLARYDSLTGLANRKEMQMALEKALDAKEDGSAEVALFLLDLDRFKAVNDTMGHPVGDELLKQVSKRLFRVVGSKGMVGRLGGDEFKVVLPDMSKQGPLDDLAAQIISDLSQPYMIDGITLSIGCSIGIAVAPTDGATSEELVRNSDLALYVAKADGRGVHRFYQREMHAGAKQRKRTEDDLRVAMSNDELHIAYQPQVSTTTEKIVGYESLIRWTHPSQGAISPEDFIPVAEDVRLIEQIGEWILRKSCMDAAQWPGNARVAVNVSPIQFVNPNFPKVVASALANAQLAPERLELELTESVFLDEGHDTNTMFKTLKRIGVRLALDDFGTGYSALGYLKTAPFDKIKIDQSFIRGAAVVGNRNAAIIKAIVSLAESLYMETTAEGVELKDEIELVKQLGCSHIQGYVYGKPMPHEEVLKQLSGGKGVATAEGHRASRSPRRSLFRSATVDIDGAKNKALIRNISSTGAMVEGIGDIKAGTDILIEILEGQMFKSTVRWSDKERMGIEFARNFDLERLGESPSKIAKPAARRASAA</sequence>
<accession>A0A3D9FGQ2</accession>
<keyword evidence="7" id="KW-1185">Reference proteome</keyword>
<dbReference type="InterPro" id="IPR000014">
    <property type="entry name" value="PAS"/>
</dbReference>
<feature type="transmembrane region" description="Helical" evidence="1">
    <location>
        <begin position="47"/>
        <end position="67"/>
    </location>
</feature>
<dbReference type="Pfam" id="PF08448">
    <property type="entry name" value="PAS_4"/>
    <property type="match status" value="1"/>
</dbReference>
<dbReference type="CDD" id="cd01949">
    <property type="entry name" value="GGDEF"/>
    <property type="match status" value="1"/>
</dbReference>
<dbReference type="CDD" id="cd00130">
    <property type="entry name" value="PAS"/>
    <property type="match status" value="1"/>
</dbReference>
<dbReference type="InterPro" id="IPR013656">
    <property type="entry name" value="PAS_4"/>
</dbReference>
<dbReference type="Pfam" id="PF00990">
    <property type="entry name" value="GGDEF"/>
    <property type="match status" value="1"/>
</dbReference>
<dbReference type="CDD" id="cd01948">
    <property type="entry name" value="EAL"/>
    <property type="match status" value="1"/>
</dbReference>
<dbReference type="InterPro" id="IPR001633">
    <property type="entry name" value="EAL_dom"/>
</dbReference>
<dbReference type="EMBL" id="QRDP01000004">
    <property type="protein sequence ID" value="RED16727.1"/>
    <property type="molecule type" value="Genomic_DNA"/>
</dbReference>
<dbReference type="SMART" id="SM00052">
    <property type="entry name" value="EAL"/>
    <property type="match status" value="1"/>
</dbReference>
<dbReference type="Gene3D" id="3.30.450.20">
    <property type="entry name" value="PAS domain"/>
    <property type="match status" value="1"/>
</dbReference>
<dbReference type="SUPFAM" id="SSF55073">
    <property type="entry name" value="Nucleotide cyclase"/>
    <property type="match status" value="1"/>
</dbReference>
<gene>
    <name evidence="6" type="ORF">DFR46_1756</name>
</gene>
<feature type="transmembrane region" description="Helical" evidence="1">
    <location>
        <begin position="79"/>
        <end position="97"/>
    </location>
</feature>
<organism evidence="6 7">
    <name type="scientific">Parasphingopyxis lamellibrachiae</name>
    <dbReference type="NCBI Taxonomy" id="680125"/>
    <lineage>
        <taxon>Bacteria</taxon>
        <taxon>Pseudomonadati</taxon>
        <taxon>Pseudomonadota</taxon>
        <taxon>Alphaproteobacteria</taxon>
        <taxon>Sphingomonadales</taxon>
        <taxon>Sphingomonadaceae</taxon>
        <taxon>Parasphingopyxis</taxon>
    </lineage>
</organism>
<dbReference type="InterPro" id="IPR000160">
    <property type="entry name" value="GGDEF_dom"/>
</dbReference>
<feature type="transmembrane region" description="Helical" evidence="1">
    <location>
        <begin position="136"/>
        <end position="155"/>
    </location>
</feature>
<dbReference type="InterPro" id="IPR035919">
    <property type="entry name" value="EAL_sf"/>
</dbReference>
<evidence type="ECO:0000259" key="4">
    <source>
        <dbReference type="PROSITE" id="PS50883"/>
    </source>
</evidence>
<dbReference type="InterPro" id="IPR052155">
    <property type="entry name" value="Biofilm_reg_signaling"/>
</dbReference>
<keyword evidence="1" id="KW-0472">Membrane</keyword>
<dbReference type="PROSITE" id="PS50113">
    <property type="entry name" value="PAC"/>
    <property type="match status" value="1"/>
</dbReference>
<dbReference type="PROSITE" id="PS50112">
    <property type="entry name" value="PAS"/>
    <property type="match status" value="1"/>
</dbReference>